<keyword evidence="2" id="KW-0812">Transmembrane</keyword>
<feature type="compositionally biased region" description="Basic residues" evidence="1">
    <location>
        <begin position="220"/>
        <end position="230"/>
    </location>
</feature>
<dbReference type="Proteomes" id="UP000450161">
    <property type="component" value="Unassembled WGS sequence"/>
</dbReference>
<sequence length="230" mass="26241">MKAFFDIISFSTGCLFWGILIGIICMVLFFLLIKGWYKHAEASPATYLVGGILFILLSIQCTMIAGAIKIINTTDYYEEQLERIVEESTPTTAVDKGKDILGNLMSMYLGSNPLGSSEDREVSKAESEKIVNQLVEEYPILSNYFNSGYFVGYRVKDLPHAMAETIRDYMKEFIVYRLFWCLGFVLVGAFVVIKTMSFGYAMERRSSKREGRSHDYTSRRGPRASGRRRR</sequence>
<protein>
    <submittedName>
        <fullName evidence="3">Uncharacterized protein</fullName>
    </submittedName>
</protein>
<gene>
    <name evidence="3" type="ORF">FYJ72_08115</name>
</gene>
<feature type="transmembrane region" description="Helical" evidence="2">
    <location>
        <begin position="45"/>
        <end position="71"/>
    </location>
</feature>
<keyword evidence="2" id="KW-0472">Membrane</keyword>
<evidence type="ECO:0000256" key="1">
    <source>
        <dbReference type="SAM" id="MobiDB-lite"/>
    </source>
</evidence>
<evidence type="ECO:0000313" key="4">
    <source>
        <dbReference type="Proteomes" id="UP000450161"/>
    </source>
</evidence>
<feature type="region of interest" description="Disordered" evidence="1">
    <location>
        <begin position="208"/>
        <end position="230"/>
    </location>
</feature>
<dbReference type="EMBL" id="VUNF01000013">
    <property type="protein sequence ID" value="MST77645.1"/>
    <property type="molecule type" value="Genomic_DNA"/>
</dbReference>
<accession>A0A6I2TWB8</accession>
<evidence type="ECO:0000256" key="2">
    <source>
        <dbReference type="SAM" id="Phobius"/>
    </source>
</evidence>
<reference evidence="3 4" key="1">
    <citation type="submission" date="2019-08" db="EMBL/GenBank/DDBJ databases">
        <title>In-depth cultivation of the pig gut microbiome towards novel bacterial diversity and tailored functional studies.</title>
        <authorList>
            <person name="Wylensek D."/>
            <person name="Hitch T.C.A."/>
            <person name="Clavel T."/>
        </authorList>
    </citation>
    <scope>NUCLEOTIDE SEQUENCE [LARGE SCALE GENOMIC DNA]</scope>
    <source>
        <strain evidence="3 4">LKV-178-WT-2C</strain>
    </source>
</reference>
<comment type="caution">
    <text evidence="3">The sequence shown here is derived from an EMBL/GenBank/DDBJ whole genome shotgun (WGS) entry which is preliminary data.</text>
</comment>
<dbReference type="AlphaFoldDB" id="A0A6I2TWB8"/>
<feature type="transmembrane region" description="Helical" evidence="2">
    <location>
        <begin position="15"/>
        <end position="33"/>
    </location>
</feature>
<proteinExistence type="predicted"/>
<name>A0A6I2TWB8_9BACT</name>
<keyword evidence="2" id="KW-1133">Transmembrane helix</keyword>
<organism evidence="3 4">
    <name type="scientific">Segatella copri</name>
    <dbReference type="NCBI Taxonomy" id="165179"/>
    <lineage>
        <taxon>Bacteria</taxon>
        <taxon>Pseudomonadati</taxon>
        <taxon>Bacteroidota</taxon>
        <taxon>Bacteroidia</taxon>
        <taxon>Bacteroidales</taxon>
        <taxon>Prevotellaceae</taxon>
        <taxon>Segatella</taxon>
    </lineage>
</organism>
<dbReference type="RefSeq" id="WP_154481054.1">
    <property type="nucleotide sequence ID" value="NZ_VUNF01000013.1"/>
</dbReference>
<evidence type="ECO:0000313" key="3">
    <source>
        <dbReference type="EMBL" id="MST77645.1"/>
    </source>
</evidence>
<feature type="compositionally biased region" description="Basic and acidic residues" evidence="1">
    <location>
        <begin position="208"/>
        <end position="218"/>
    </location>
</feature>
<feature type="transmembrane region" description="Helical" evidence="2">
    <location>
        <begin position="177"/>
        <end position="202"/>
    </location>
</feature>